<name>A0A0A9H2T0_ARUDO</name>
<reference evidence="2" key="1">
    <citation type="submission" date="2014-09" db="EMBL/GenBank/DDBJ databases">
        <authorList>
            <person name="Magalhaes I.L.F."/>
            <person name="Oliveira U."/>
            <person name="Santos F.R."/>
            <person name="Vidigal T.H.D.A."/>
            <person name="Brescovit A.D."/>
            <person name="Santos A.J."/>
        </authorList>
    </citation>
    <scope>NUCLEOTIDE SEQUENCE</scope>
    <source>
        <tissue evidence="2">Shoot tissue taken approximately 20 cm above the soil surface</tissue>
    </source>
</reference>
<feature type="chain" id="PRO_5002048023" description="Secreted protein" evidence="1">
    <location>
        <begin position="19"/>
        <end position="86"/>
    </location>
</feature>
<evidence type="ECO:0000256" key="1">
    <source>
        <dbReference type="SAM" id="SignalP"/>
    </source>
</evidence>
<protein>
    <recommendedName>
        <fullName evidence="3">Secreted protein</fullName>
    </recommendedName>
</protein>
<proteinExistence type="predicted"/>
<evidence type="ECO:0000313" key="2">
    <source>
        <dbReference type="EMBL" id="JAE31545.1"/>
    </source>
</evidence>
<reference evidence="2" key="2">
    <citation type="journal article" date="2015" name="Data Brief">
        <title>Shoot transcriptome of the giant reed, Arundo donax.</title>
        <authorList>
            <person name="Barrero R.A."/>
            <person name="Guerrero F.D."/>
            <person name="Moolhuijzen P."/>
            <person name="Goolsby J.A."/>
            <person name="Tidwell J."/>
            <person name="Bellgard S.E."/>
            <person name="Bellgard M.I."/>
        </authorList>
    </citation>
    <scope>NUCLEOTIDE SEQUENCE</scope>
    <source>
        <tissue evidence="2">Shoot tissue taken approximately 20 cm above the soil surface</tissue>
    </source>
</reference>
<evidence type="ECO:0008006" key="3">
    <source>
        <dbReference type="Google" id="ProtNLM"/>
    </source>
</evidence>
<accession>A0A0A9H2T0</accession>
<sequence length="86" mass="9253">MLSIQTLLSCIIFSSCSAKSLVACRVSRVCSSSRLESPLGASTPTKYRNSDWFSSAYLSAKTCLSLVSFTIPGGRLLILVDLTSRV</sequence>
<organism evidence="2">
    <name type="scientific">Arundo donax</name>
    <name type="common">Giant reed</name>
    <name type="synonym">Donax arundinaceus</name>
    <dbReference type="NCBI Taxonomy" id="35708"/>
    <lineage>
        <taxon>Eukaryota</taxon>
        <taxon>Viridiplantae</taxon>
        <taxon>Streptophyta</taxon>
        <taxon>Embryophyta</taxon>
        <taxon>Tracheophyta</taxon>
        <taxon>Spermatophyta</taxon>
        <taxon>Magnoliopsida</taxon>
        <taxon>Liliopsida</taxon>
        <taxon>Poales</taxon>
        <taxon>Poaceae</taxon>
        <taxon>PACMAD clade</taxon>
        <taxon>Arundinoideae</taxon>
        <taxon>Arundineae</taxon>
        <taxon>Arundo</taxon>
    </lineage>
</organism>
<keyword evidence="1" id="KW-0732">Signal</keyword>
<dbReference type="EMBL" id="GBRH01166351">
    <property type="protein sequence ID" value="JAE31545.1"/>
    <property type="molecule type" value="Transcribed_RNA"/>
</dbReference>
<dbReference type="AlphaFoldDB" id="A0A0A9H2T0"/>
<feature type="signal peptide" evidence="1">
    <location>
        <begin position="1"/>
        <end position="18"/>
    </location>
</feature>